<feature type="compositionally biased region" description="Low complexity" evidence="1">
    <location>
        <begin position="67"/>
        <end position="86"/>
    </location>
</feature>
<evidence type="ECO:0000313" key="3">
    <source>
        <dbReference type="EMBL" id="APA12659.1"/>
    </source>
</evidence>
<dbReference type="Proteomes" id="UP000177798">
    <property type="component" value="Chromosome 9"/>
</dbReference>
<feature type="compositionally biased region" description="Basic and acidic residues" evidence="1">
    <location>
        <begin position="122"/>
        <end position="131"/>
    </location>
</feature>
<dbReference type="EMBL" id="CP017822">
    <property type="protein sequence ID" value="APA12659.1"/>
    <property type="molecule type" value="Genomic_DNA"/>
</dbReference>
<feature type="compositionally biased region" description="Gly residues" evidence="1">
    <location>
        <begin position="536"/>
        <end position="546"/>
    </location>
</feature>
<dbReference type="GO" id="GO:0180022">
    <property type="term" value="C:RQC-trigger complex"/>
    <property type="evidence" value="ECO:0007669"/>
    <property type="project" value="InterPro"/>
</dbReference>
<dbReference type="KEGG" id="ssl:SS1G_03688"/>
<feature type="domain" description="TRIP4/RQT4 C2HC5-type zinc finger" evidence="2">
    <location>
        <begin position="245"/>
        <end position="297"/>
    </location>
</feature>
<feature type="region of interest" description="Disordered" evidence="1">
    <location>
        <begin position="306"/>
        <end position="333"/>
    </location>
</feature>
<dbReference type="InterPro" id="IPR009349">
    <property type="entry name" value="TRIP4/RQT4_C2HC5_Znf"/>
</dbReference>
<gene>
    <name evidence="3" type="ORF">sscle_09g074290</name>
</gene>
<dbReference type="VEuPathDB" id="FungiDB:sscle_09g074290"/>
<evidence type="ECO:0000259" key="2">
    <source>
        <dbReference type="Pfam" id="PF06221"/>
    </source>
</evidence>
<name>A0A1D9QCQ3_SCLS1</name>
<feature type="compositionally biased region" description="Basic and acidic residues" evidence="1">
    <location>
        <begin position="548"/>
        <end position="562"/>
    </location>
</feature>
<feature type="region of interest" description="Disordered" evidence="1">
    <location>
        <begin position="155"/>
        <end position="211"/>
    </location>
</feature>
<dbReference type="PANTHER" id="PTHR12963:SF4">
    <property type="entry name" value="ACTIVATING SIGNAL COINTEGRATOR 1"/>
    <property type="match status" value="1"/>
</dbReference>
<feature type="compositionally biased region" description="Low complexity" evidence="1">
    <location>
        <begin position="183"/>
        <end position="202"/>
    </location>
</feature>
<dbReference type="InterPro" id="IPR039128">
    <property type="entry name" value="TRIP4-like"/>
</dbReference>
<dbReference type="PANTHER" id="PTHR12963">
    <property type="entry name" value="THYROID RECEPTOR INTERACTING PROTEIN RELATED"/>
    <property type="match status" value="1"/>
</dbReference>
<sequence length="562" mass="60368">MSLTQLQNLLPLPQEDLKQVLDYANTLSKPAAAEHFNNLLGESPGSIEFISSFNSRRQDPTIKSNPQTQTYSQASAQSSAQASTTTGVPKSTRAPKKKKAPIHTPAPRQIQDTYAGQGTVYKKKDEDDYVSRKSTPVSSSKSAAAINSFALDSTPSAIQAPTPRPPPSAAGSLISDFGKKSKSTSSSRAASQNPSRNASPAPKTKVNITGGNAMHGASTVLNDLDAAIRTLEISTNASLSADPSKRKCNCIATRHPLLAAAPNCLNCGKVICVKEGLGPCTFCGSAILGKDEIQSMIRTLKEERGVEKQRLDASSHRRAEVSRTPAPFSAPKTLDMTPAEQKAKEHRDRLLGFQAQNAKRTTVRDEAADFDTSLATSMAVGGGSGMGGMWSSPAERARELKRQQRVLAEQEWNARPEYEKRRQVVSVDLVNGKVVKRMAKIETPKFESDGEDNDDEDVVEMELVSGSGHNGGGGTFSRNPLLGGLIKPVWSAGKGKGKETETEVEVEGDAYTRKKKTWRRVQHDMDDNEDIILDGGAFGGGKGPGKGNRREGVEEHAVGSDW</sequence>
<evidence type="ECO:0000313" key="4">
    <source>
        <dbReference type="Proteomes" id="UP000177798"/>
    </source>
</evidence>
<feature type="compositionally biased region" description="Low complexity" evidence="1">
    <location>
        <begin position="132"/>
        <end position="142"/>
    </location>
</feature>
<evidence type="ECO:0000256" key="1">
    <source>
        <dbReference type="SAM" id="MobiDB-lite"/>
    </source>
</evidence>
<feature type="region of interest" description="Disordered" evidence="1">
    <location>
        <begin position="527"/>
        <end position="562"/>
    </location>
</feature>
<organism evidence="3 4">
    <name type="scientific">Sclerotinia sclerotiorum (strain ATCC 18683 / 1980 / Ss-1)</name>
    <name type="common">White mold</name>
    <name type="synonym">Whetzelinia sclerotiorum</name>
    <dbReference type="NCBI Taxonomy" id="665079"/>
    <lineage>
        <taxon>Eukaryota</taxon>
        <taxon>Fungi</taxon>
        <taxon>Dikarya</taxon>
        <taxon>Ascomycota</taxon>
        <taxon>Pezizomycotina</taxon>
        <taxon>Leotiomycetes</taxon>
        <taxon>Helotiales</taxon>
        <taxon>Sclerotiniaceae</taxon>
        <taxon>Sclerotinia</taxon>
    </lineage>
</organism>
<accession>A0A1D9QCQ3</accession>
<dbReference type="AlphaFoldDB" id="A0A1D9QCQ3"/>
<dbReference type="RefSeq" id="XP_001595599.1">
    <property type="nucleotide sequence ID" value="XM_001595549.1"/>
</dbReference>
<proteinExistence type="predicted"/>
<dbReference type="GO" id="GO:0005634">
    <property type="term" value="C:nucleus"/>
    <property type="evidence" value="ECO:0007669"/>
    <property type="project" value="InterPro"/>
</dbReference>
<feature type="region of interest" description="Disordered" evidence="1">
    <location>
        <begin position="56"/>
        <end position="142"/>
    </location>
</feature>
<feature type="compositionally biased region" description="Basic and acidic residues" evidence="1">
    <location>
        <begin position="306"/>
        <end position="321"/>
    </location>
</feature>
<dbReference type="OMA" id="MWASPQE"/>
<protein>
    <recommendedName>
        <fullName evidence="2">TRIP4/RQT4 C2HC5-type zinc finger domain-containing protein</fullName>
    </recommendedName>
</protein>
<dbReference type="Pfam" id="PF06221">
    <property type="entry name" value="zf-C2HC5"/>
    <property type="match status" value="1"/>
</dbReference>
<dbReference type="GO" id="GO:0072344">
    <property type="term" value="P:rescue of stalled ribosome"/>
    <property type="evidence" value="ECO:0007669"/>
    <property type="project" value="InterPro"/>
</dbReference>
<reference evidence="4" key="1">
    <citation type="journal article" date="2017" name="Genome Biol. Evol.">
        <title>The complete genome sequence of the phytopathogenic fungus Sclerotinia sclerotiorum reveals insights into the genome architecture of broad host range pathogens.</title>
        <authorList>
            <person name="Derbyshire M."/>
            <person name="Denton-Giles M."/>
            <person name="Hegedus D."/>
            <person name="Seifbarghy S."/>
            <person name="Rollins J."/>
            <person name="van Kan J."/>
            <person name="Seidl M.F."/>
            <person name="Faino L."/>
            <person name="Mbengue M."/>
            <person name="Navaud O."/>
            <person name="Raffaele S."/>
            <person name="Hammond-Kosack K."/>
            <person name="Heard S."/>
            <person name="Oliver R."/>
        </authorList>
    </citation>
    <scope>NUCLEOTIDE SEQUENCE [LARGE SCALE GENOMIC DNA]</scope>
    <source>
        <strain evidence="4">ATCC 18683 / 1980 / Ss-1</strain>
    </source>
</reference>
<dbReference type="GO" id="GO:0008270">
    <property type="term" value="F:zinc ion binding"/>
    <property type="evidence" value="ECO:0007669"/>
    <property type="project" value="InterPro"/>
</dbReference>
<dbReference type="OrthoDB" id="338816at2759"/>
<feature type="compositionally biased region" description="Polar residues" evidence="1">
    <location>
        <begin position="56"/>
        <end position="66"/>
    </location>
</feature>